<gene>
    <name evidence="7" type="ORF">EPA93_22075</name>
</gene>
<dbReference type="GO" id="GO:0030246">
    <property type="term" value="F:carbohydrate binding"/>
    <property type="evidence" value="ECO:0007669"/>
    <property type="project" value="InterPro"/>
</dbReference>
<name>A0A4P6JT97_KTERU</name>
<dbReference type="Pfam" id="PF04545">
    <property type="entry name" value="Sigma70_r4"/>
    <property type="match status" value="1"/>
</dbReference>
<dbReference type="InterPro" id="IPR037171">
    <property type="entry name" value="NagB/RpiA_transferase-like"/>
</dbReference>
<keyword evidence="3" id="KW-0238">DNA-binding</keyword>
<evidence type="ECO:0000259" key="6">
    <source>
        <dbReference type="Pfam" id="PF04545"/>
    </source>
</evidence>
<evidence type="ECO:0000313" key="8">
    <source>
        <dbReference type="Proteomes" id="UP000290365"/>
    </source>
</evidence>
<dbReference type="InterPro" id="IPR051054">
    <property type="entry name" value="SorC_transcr_regulators"/>
</dbReference>
<dbReference type="Gene3D" id="1.10.10.60">
    <property type="entry name" value="Homeodomain-like"/>
    <property type="match status" value="1"/>
</dbReference>
<dbReference type="Proteomes" id="UP000290365">
    <property type="component" value="Chromosome"/>
</dbReference>
<dbReference type="SUPFAM" id="SSF88659">
    <property type="entry name" value="Sigma3 and sigma4 domains of RNA polymerase sigma factors"/>
    <property type="match status" value="1"/>
</dbReference>
<dbReference type="PANTHER" id="PTHR34294:SF1">
    <property type="entry name" value="TRANSCRIPTIONAL REGULATOR LSRR"/>
    <property type="match status" value="1"/>
</dbReference>
<keyword evidence="8" id="KW-1185">Reference proteome</keyword>
<keyword evidence="2" id="KW-0805">Transcription regulation</keyword>
<feature type="domain" description="RNA polymerase sigma-70 region 4" evidence="6">
    <location>
        <begin position="57"/>
        <end position="87"/>
    </location>
</feature>
<evidence type="ECO:0000256" key="2">
    <source>
        <dbReference type="ARBA" id="ARBA00023015"/>
    </source>
</evidence>
<evidence type="ECO:0000256" key="4">
    <source>
        <dbReference type="ARBA" id="ARBA00023163"/>
    </source>
</evidence>
<evidence type="ECO:0000256" key="3">
    <source>
        <dbReference type="ARBA" id="ARBA00023125"/>
    </source>
</evidence>
<protein>
    <submittedName>
        <fullName evidence="7">Sugar-binding transcriptional regulator</fullName>
    </submittedName>
</protein>
<dbReference type="PANTHER" id="PTHR34294">
    <property type="entry name" value="TRANSCRIPTIONAL REGULATOR-RELATED"/>
    <property type="match status" value="1"/>
</dbReference>
<dbReference type="GO" id="GO:0003677">
    <property type="term" value="F:DNA binding"/>
    <property type="evidence" value="ECO:0007669"/>
    <property type="project" value="UniProtKB-KW"/>
</dbReference>
<feature type="domain" description="Sugar-binding" evidence="5">
    <location>
        <begin position="102"/>
        <end position="363"/>
    </location>
</feature>
<dbReference type="GO" id="GO:0003700">
    <property type="term" value="F:DNA-binding transcription factor activity"/>
    <property type="evidence" value="ECO:0007669"/>
    <property type="project" value="InterPro"/>
</dbReference>
<dbReference type="InterPro" id="IPR007324">
    <property type="entry name" value="Sugar-bd_dom_put"/>
</dbReference>
<dbReference type="AlphaFoldDB" id="A0A4P6JT97"/>
<dbReference type="InterPro" id="IPR007630">
    <property type="entry name" value="RNA_pol_sigma70_r4"/>
</dbReference>
<dbReference type="Gene3D" id="3.40.50.1360">
    <property type="match status" value="1"/>
</dbReference>
<proteinExistence type="inferred from homology"/>
<dbReference type="GO" id="GO:0006352">
    <property type="term" value="P:DNA-templated transcription initiation"/>
    <property type="evidence" value="ECO:0007669"/>
    <property type="project" value="InterPro"/>
</dbReference>
<accession>A0A4P6JT97</accession>
<keyword evidence="4" id="KW-0804">Transcription</keyword>
<evidence type="ECO:0000259" key="5">
    <source>
        <dbReference type="Pfam" id="PF04198"/>
    </source>
</evidence>
<dbReference type="InterPro" id="IPR013324">
    <property type="entry name" value="RNA_pol_sigma_r3/r4-like"/>
</dbReference>
<organism evidence="7 8">
    <name type="scientific">Ktedonosporobacter rubrisoli</name>
    <dbReference type="NCBI Taxonomy" id="2509675"/>
    <lineage>
        <taxon>Bacteria</taxon>
        <taxon>Bacillati</taxon>
        <taxon>Chloroflexota</taxon>
        <taxon>Ktedonobacteria</taxon>
        <taxon>Ktedonobacterales</taxon>
        <taxon>Ktedonosporobacteraceae</taxon>
        <taxon>Ktedonosporobacter</taxon>
    </lineage>
</organism>
<dbReference type="EMBL" id="CP035758">
    <property type="protein sequence ID" value="QBD78535.1"/>
    <property type="molecule type" value="Genomic_DNA"/>
</dbReference>
<reference evidence="7 8" key="1">
    <citation type="submission" date="2019-01" db="EMBL/GenBank/DDBJ databases">
        <title>Ktedonosporobacter rubrisoli SCAWS-G2.</title>
        <authorList>
            <person name="Huang Y."/>
            <person name="Yan B."/>
        </authorList>
    </citation>
    <scope>NUCLEOTIDE SEQUENCE [LARGE SCALE GENOMIC DNA]</scope>
    <source>
        <strain evidence="7 8">SCAWS-G2</strain>
    </source>
</reference>
<sequence length="376" mass="41614">MGVRLLQLISRLHICETWRSGTSFRPDERENQIHICEGYARMTLESDDIYLLTEVASLYYEENYTQEQIAKVIGVSRSGVSRLLTRSRELGLVDIHVHHPLRTSTSLRDELMQRFGLQDAQVLLSSSPDELVLSHVGALAARYTDRRIQESQAAGDEAIRIVGISWGTSMLEMLKGLRPRRRLPLNIVQLMGSVDTSSMPDIDGPDIARRLADAYGGRCYYLHAPLLVADATVRNGLLKERSLRRSFQTMEQMDMALVGIGGARPEASGLFRAGYMDENELEVIRSQGAVGDICGCYFNIDGQLCATEMLDRTITVPFATMRKVPLVIAVAAGVAKNEAILGALRTGVVKVLITDEPCARAVLQLATSREYVELSG</sequence>
<dbReference type="KEGG" id="kbs:EPA93_22075"/>
<dbReference type="SUPFAM" id="SSF100950">
    <property type="entry name" value="NagB/RpiA/CoA transferase-like"/>
    <property type="match status" value="1"/>
</dbReference>
<evidence type="ECO:0000256" key="1">
    <source>
        <dbReference type="ARBA" id="ARBA00010466"/>
    </source>
</evidence>
<dbReference type="OrthoDB" id="9792873at2"/>
<comment type="similarity">
    <text evidence="1">Belongs to the SorC transcriptional regulatory family.</text>
</comment>
<evidence type="ECO:0000313" key="7">
    <source>
        <dbReference type="EMBL" id="QBD78535.1"/>
    </source>
</evidence>
<dbReference type="Pfam" id="PF04198">
    <property type="entry name" value="Sugar-bind"/>
    <property type="match status" value="1"/>
</dbReference>